<comment type="subcellular location">
    <subcellularLocation>
        <location evidence="2 15">Nucleus</location>
    </subcellularLocation>
</comment>
<keyword evidence="12 15" id="KW-0233">DNA recombination</keyword>
<evidence type="ECO:0000256" key="13">
    <source>
        <dbReference type="ARBA" id="ARBA00023204"/>
    </source>
</evidence>
<evidence type="ECO:0000256" key="2">
    <source>
        <dbReference type="ARBA" id="ARBA00004123"/>
    </source>
</evidence>
<keyword evidence="8 15" id="KW-0227">DNA damage</keyword>
<dbReference type="InterPro" id="IPR036388">
    <property type="entry name" value="WH-like_DNA-bd_sf"/>
</dbReference>
<dbReference type="EC" id="2.3.2.27" evidence="4 15"/>
<protein>
    <recommendedName>
        <fullName evidence="5 15">Non-structural maintenance of chromosomes element 1 homolog</fullName>
        <ecNumber evidence="4 15">2.3.2.27</ecNumber>
    </recommendedName>
</protein>
<reference evidence="18" key="1">
    <citation type="journal article" date="2020" name="Stud. Mycol.">
        <title>101 Dothideomycetes genomes: a test case for predicting lifestyles and emergence of pathogens.</title>
        <authorList>
            <person name="Haridas S."/>
            <person name="Albert R."/>
            <person name="Binder M."/>
            <person name="Bloem J."/>
            <person name="Labutti K."/>
            <person name="Salamov A."/>
            <person name="Andreopoulos B."/>
            <person name="Baker S."/>
            <person name="Barry K."/>
            <person name="Bills G."/>
            <person name="Bluhm B."/>
            <person name="Cannon C."/>
            <person name="Castanera R."/>
            <person name="Culley D."/>
            <person name="Daum C."/>
            <person name="Ezra D."/>
            <person name="Gonzalez J."/>
            <person name="Henrissat B."/>
            <person name="Kuo A."/>
            <person name="Liang C."/>
            <person name="Lipzen A."/>
            <person name="Lutzoni F."/>
            <person name="Magnuson J."/>
            <person name="Mondo S."/>
            <person name="Nolan M."/>
            <person name="Ohm R."/>
            <person name="Pangilinan J."/>
            <person name="Park H.-J."/>
            <person name="Ramirez L."/>
            <person name="Alfaro M."/>
            <person name="Sun H."/>
            <person name="Tritt A."/>
            <person name="Yoshinaga Y."/>
            <person name="Zwiers L.-H."/>
            <person name="Turgeon B."/>
            <person name="Goodwin S."/>
            <person name="Spatafora J."/>
            <person name="Crous P."/>
            <person name="Grigoriev I."/>
        </authorList>
    </citation>
    <scope>NUCLEOTIDE SEQUENCE</scope>
    <source>
        <strain evidence="18">CBS 175.79</strain>
    </source>
</reference>
<dbReference type="Gene3D" id="3.90.1150.220">
    <property type="match status" value="1"/>
</dbReference>
<dbReference type="Gene3D" id="1.10.10.10">
    <property type="entry name" value="Winged helix-like DNA-binding domain superfamily/Winged helix DNA-binding domain"/>
    <property type="match status" value="1"/>
</dbReference>
<dbReference type="InterPro" id="IPR014857">
    <property type="entry name" value="Nse1_RING_C4HC3-type"/>
</dbReference>
<dbReference type="GO" id="GO:0000724">
    <property type="term" value="P:double-strand break repair via homologous recombination"/>
    <property type="evidence" value="ECO:0007669"/>
    <property type="project" value="TreeGrafter"/>
</dbReference>
<evidence type="ECO:0000256" key="14">
    <source>
        <dbReference type="ARBA" id="ARBA00023242"/>
    </source>
</evidence>
<comment type="catalytic activity">
    <reaction evidence="1 15">
        <text>S-ubiquitinyl-[E2 ubiquitin-conjugating enzyme]-L-cysteine + [acceptor protein]-L-lysine = [E2 ubiquitin-conjugating enzyme]-L-cysteine + N(6)-ubiquitinyl-[acceptor protein]-L-lysine.</text>
        <dbReference type="EC" id="2.3.2.27"/>
    </reaction>
</comment>
<evidence type="ECO:0000256" key="1">
    <source>
        <dbReference type="ARBA" id="ARBA00000900"/>
    </source>
</evidence>
<proteinExistence type="inferred from homology"/>
<dbReference type="GO" id="GO:0008270">
    <property type="term" value="F:zinc ion binding"/>
    <property type="evidence" value="ECO:0007669"/>
    <property type="project" value="UniProtKB-KW"/>
</dbReference>
<keyword evidence="7 15" id="KW-0479">Metal-binding</keyword>
<dbReference type="GeneID" id="54284583"/>
<keyword evidence="11 15" id="KW-0862">Zinc</keyword>
<dbReference type="CDD" id="cd16493">
    <property type="entry name" value="RING-CH-C4HC3_NSE1"/>
    <property type="match status" value="1"/>
</dbReference>
<dbReference type="InterPro" id="IPR011513">
    <property type="entry name" value="Nse1"/>
</dbReference>
<dbReference type="InterPro" id="IPR013083">
    <property type="entry name" value="Znf_RING/FYVE/PHD"/>
</dbReference>
<comment type="subunit">
    <text evidence="15">Component of the Smc5-Smc6 complex.</text>
</comment>
<sequence length="334" mass="37362">MSDLEMGDGLSDSSSYNNAHRAFLQAFLARSVMTTDEIKPLLAAIMSAHEPDRPLLVGDITPPDITNFIQQVNIRISPLDYEIRSSRSQTSRVLFYSLVNTTSDSLTHLATTFSHEEIAYIKRLLDCMFETNNTRSREIMAVSSMEASRLTKAPRENRQSLAAANGDGEDGAQSQAAAAVKGISISESDKVLAQLVEQHFFNKSSRGYYSLAPRALMELRVYLKETYNEAGDPEYEDSEPIVRIKDCEGCREIVTVGVRCSDKECRVRFHEQCAVLYFRNQRGDTQRCPTCKTEWGGNLFVGERAVYQGERRANGTGAGRHSSSRVQVDDEDED</sequence>
<evidence type="ECO:0000256" key="6">
    <source>
        <dbReference type="ARBA" id="ARBA00022679"/>
    </source>
</evidence>
<evidence type="ECO:0000259" key="17">
    <source>
        <dbReference type="Pfam" id="PF08746"/>
    </source>
</evidence>
<evidence type="ECO:0000256" key="3">
    <source>
        <dbReference type="ARBA" id="ARBA00010258"/>
    </source>
</evidence>
<evidence type="ECO:0000256" key="9">
    <source>
        <dbReference type="ARBA" id="ARBA00022771"/>
    </source>
</evidence>
<dbReference type="EMBL" id="ML978067">
    <property type="protein sequence ID" value="KAF2019689.1"/>
    <property type="molecule type" value="Genomic_DNA"/>
</dbReference>
<keyword evidence="19" id="KW-1185">Reference proteome</keyword>
<feature type="non-terminal residue" evidence="18">
    <location>
        <position position="334"/>
    </location>
</feature>
<dbReference type="GO" id="GO:0061630">
    <property type="term" value="F:ubiquitin protein ligase activity"/>
    <property type="evidence" value="ECO:0007669"/>
    <property type="project" value="UniProtKB-EC"/>
</dbReference>
<keyword evidence="13 15" id="KW-0234">DNA repair</keyword>
<evidence type="ECO:0000256" key="4">
    <source>
        <dbReference type="ARBA" id="ARBA00012483"/>
    </source>
</evidence>
<dbReference type="PANTHER" id="PTHR20973">
    <property type="entry name" value="NON-SMC ELEMENT 1-RELATED"/>
    <property type="match status" value="1"/>
</dbReference>
<keyword evidence="6 15" id="KW-0808">Transferase</keyword>
<keyword evidence="14 15" id="KW-0539">Nucleus</keyword>
<dbReference type="GO" id="GO:0005634">
    <property type="term" value="C:nucleus"/>
    <property type="evidence" value="ECO:0007669"/>
    <property type="project" value="UniProtKB-SubCell"/>
</dbReference>
<organism evidence="18 19">
    <name type="scientific">Aaosphaeria arxii CBS 175.79</name>
    <dbReference type="NCBI Taxonomy" id="1450172"/>
    <lineage>
        <taxon>Eukaryota</taxon>
        <taxon>Fungi</taxon>
        <taxon>Dikarya</taxon>
        <taxon>Ascomycota</taxon>
        <taxon>Pezizomycotina</taxon>
        <taxon>Dothideomycetes</taxon>
        <taxon>Pleosporomycetidae</taxon>
        <taxon>Pleosporales</taxon>
        <taxon>Pleosporales incertae sedis</taxon>
        <taxon>Aaosphaeria</taxon>
    </lineage>
</organism>
<evidence type="ECO:0000256" key="12">
    <source>
        <dbReference type="ARBA" id="ARBA00023172"/>
    </source>
</evidence>
<name>A0A6A5Y349_9PLEO</name>
<evidence type="ECO:0000256" key="8">
    <source>
        <dbReference type="ARBA" id="ARBA00022763"/>
    </source>
</evidence>
<evidence type="ECO:0000256" key="10">
    <source>
        <dbReference type="ARBA" id="ARBA00022786"/>
    </source>
</evidence>
<keyword evidence="9 15" id="KW-0863">Zinc-finger</keyword>
<evidence type="ECO:0000313" key="19">
    <source>
        <dbReference type="Proteomes" id="UP000799778"/>
    </source>
</evidence>
<feature type="region of interest" description="Disordered" evidence="16">
    <location>
        <begin position="311"/>
        <end position="334"/>
    </location>
</feature>
<evidence type="ECO:0000313" key="18">
    <source>
        <dbReference type="EMBL" id="KAF2019689.1"/>
    </source>
</evidence>
<comment type="similarity">
    <text evidence="3 15">Belongs to the NSE1 family.</text>
</comment>
<evidence type="ECO:0000256" key="11">
    <source>
        <dbReference type="ARBA" id="ARBA00022833"/>
    </source>
</evidence>
<keyword evidence="10 15" id="KW-0833">Ubl conjugation pathway</keyword>
<gene>
    <name evidence="18" type="ORF">BU24DRAFT_419315</name>
</gene>
<dbReference type="OrthoDB" id="185455at2759"/>
<evidence type="ECO:0000256" key="16">
    <source>
        <dbReference type="SAM" id="MobiDB-lite"/>
    </source>
</evidence>
<dbReference type="AlphaFoldDB" id="A0A6A5Y349"/>
<evidence type="ECO:0000256" key="15">
    <source>
        <dbReference type="RuleBase" id="RU368018"/>
    </source>
</evidence>
<dbReference type="Pfam" id="PF07574">
    <property type="entry name" value="SMC_Nse1"/>
    <property type="match status" value="1"/>
</dbReference>
<comment type="function">
    <text evidence="15">Acts in a DNA repair pathway for removal of UV-induced DNA damage that is distinct from classical nucleotide excision repair and in repair of ionizing radiation damage. Functions in homologous recombination repair of DNA double strand breaks and in recovery of stalled replication forks.</text>
</comment>
<dbReference type="RefSeq" id="XP_033388028.1">
    <property type="nucleotide sequence ID" value="XM_033527186.1"/>
</dbReference>
<evidence type="ECO:0000256" key="5">
    <source>
        <dbReference type="ARBA" id="ARBA00019422"/>
    </source>
</evidence>
<dbReference type="PANTHER" id="PTHR20973:SF0">
    <property type="entry name" value="NON-STRUCTURAL MAINTENANCE OF CHROMOSOMES ELEMENT 1 HOMOLOG"/>
    <property type="match status" value="1"/>
</dbReference>
<dbReference type="GO" id="GO:0030915">
    <property type="term" value="C:Smc5-Smc6 complex"/>
    <property type="evidence" value="ECO:0007669"/>
    <property type="project" value="UniProtKB-UniRule"/>
</dbReference>
<dbReference type="Pfam" id="PF08746">
    <property type="entry name" value="zf-RING-like"/>
    <property type="match status" value="1"/>
</dbReference>
<dbReference type="Gene3D" id="3.30.40.10">
    <property type="entry name" value="Zinc/RING finger domain, C3HC4 (zinc finger)"/>
    <property type="match status" value="1"/>
</dbReference>
<dbReference type="Proteomes" id="UP000799778">
    <property type="component" value="Unassembled WGS sequence"/>
</dbReference>
<accession>A0A6A5Y349</accession>
<evidence type="ECO:0000256" key="7">
    <source>
        <dbReference type="ARBA" id="ARBA00022723"/>
    </source>
</evidence>
<feature type="domain" description="Non-structural maintenance of chromosomes element 1 RING C4HC3-type" evidence="17">
    <location>
        <begin position="247"/>
        <end position="291"/>
    </location>
</feature>